<sequence length="59" mass="6931">MNDDLIVYEQDRYRSLEEYHRARRAQANLAHAALDFVRERPGTSLVIGLAALYILSRRR</sequence>
<dbReference type="AlphaFoldDB" id="A0A849SEX2"/>
<evidence type="ECO:0000313" key="2">
    <source>
        <dbReference type="Proteomes" id="UP000580839"/>
    </source>
</evidence>
<reference evidence="1 2" key="1">
    <citation type="submission" date="2020-04" db="EMBL/GenBank/DDBJ databases">
        <title>Metagenomic profiling of ammonia- and methane-oxidizing microorganisms in a Dutch drinking water treatment plant.</title>
        <authorList>
            <person name="Poghosyan L."/>
            <person name="Leucker S."/>
        </authorList>
    </citation>
    <scope>NUCLEOTIDE SEQUENCE [LARGE SCALE GENOMIC DNA]</scope>
    <source>
        <strain evidence="1">S-RSF-IL-03</strain>
    </source>
</reference>
<gene>
    <name evidence="1" type="ORF">HOP12_02325</name>
</gene>
<accession>A0A849SEX2</accession>
<dbReference type="EMBL" id="JABFRW010000023">
    <property type="protein sequence ID" value="NOT32986.1"/>
    <property type="molecule type" value="Genomic_DNA"/>
</dbReference>
<proteinExistence type="predicted"/>
<organism evidence="1 2">
    <name type="scientific">Eiseniibacteriota bacterium</name>
    <dbReference type="NCBI Taxonomy" id="2212470"/>
    <lineage>
        <taxon>Bacteria</taxon>
        <taxon>Candidatus Eiseniibacteriota</taxon>
    </lineage>
</organism>
<name>A0A849SEX2_UNCEI</name>
<comment type="caution">
    <text evidence="1">The sequence shown here is derived from an EMBL/GenBank/DDBJ whole genome shotgun (WGS) entry which is preliminary data.</text>
</comment>
<protein>
    <submittedName>
        <fullName evidence="1">Uncharacterized protein</fullName>
    </submittedName>
</protein>
<dbReference type="Proteomes" id="UP000580839">
    <property type="component" value="Unassembled WGS sequence"/>
</dbReference>
<evidence type="ECO:0000313" key="1">
    <source>
        <dbReference type="EMBL" id="NOT32986.1"/>
    </source>
</evidence>